<dbReference type="GO" id="GO:0003729">
    <property type="term" value="F:mRNA binding"/>
    <property type="evidence" value="ECO:0007669"/>
    <property type="project" value="TreeGrafter"/>
</dbReference>
<dbReference type="Pfam" id="PF01253">
    <property type="entry name" value="SUI1"/>
    <property type="match status" value="1"/>
</dbReference>
<accession>A0A0L0GA29</accession>
<evidence type="ECO:0000313" key="3">
    <source>
        <dbReference type="EMBL" id="KNC85892.1"/>
    </source>
</evidence>
<evidence type="ECO:0000259" key="2">
    <source>
        <dbReference type="PROSITE" id="PS50296"/>
    </source>
</evidence>
<dbReference type="PROSITE" id="PS50296">
    <property type="entry name" value="SUI1"/>
    <property type="match status" value="1"/>
</dbReference>
<dbReference type="GO" id="GO:0002188">
    <property type="term" value="P:translation reinitiation"/>
    <property type="evidence" value="ECO:0007669"/>
    <property type="project" value="TreeGrafter"/>
</dbReference>
<dbReference type="Pfam" id="PF21023">
    <property type="entry name" value="DENR_N"/>
    <property type="match status" value="1"/>
</dbReference>
<dbReference type="CDD" id="cd11607">
    <property type="entry name" value="DENR_C"/>
    <property type="match status" value="1"/>
</dbReference>
<dbReference type="RefSeq" id="XP_014159794.1">
    <property type="nucleotide sequence ID" value="XM_014304319.1"/>
</dbReference>
<dbReference type="GO" id="GO:0003743">
    <property type="term" value="F:translation initiation factor activity"/>
    <property type="evidence" value="ECO:0007669"/>
    <property type="project" value="InterPro"/>
</dbReference>
<dbReference type="SUPFAM" id="SSF55159">
    <property type="entry name" value="eIF1-like"/>
    <property type="match status" value="1"/>
</dbReference>
<dbReference type="Gene3D" id="3.30.780.10">
    <property type="entry name" value="SUI1-like domain"/>
    <property type="match status" value="1"/>
</dbReference>
<proteinExistence type="inferred from homology"/>
<dbReference type="InterPro" id="IPR001950">
    <property type="entry name" value="SUI1"/>
</dbReference>
<evidence type="ECO:0000313" key="4">
    <source>
        <dbReference type="Proteomes" id="UP000054560"/>
    </source>
</evidence>
<comment type="similarity">
    <text evidence="1">Belongs to the DENR family.</text>
</comment>
<dbReference type="InterPro" id="IPR046447">
    <property type="entry name" value="DENR_C"/>
</dbReference>
<dbReference type="InterPro" id="IPR048517">
    <property type="entry name" value="DENR_N"/>
</dbReference>
<dbReference type="InterPro" id="IPR036877">
    <property type="entry name" value="SUI1_dom_sf"/>
</dbReference>
<protein>
    <recommendedName>
        <fullName evidence="2">SUI1 domain-containing protein</fullName>
    </recommendedName>
</protein>
<sequence length="161" mass="17652">MTVDVYYCTVCSVPPEYCGFGPTAKACKEALQSKNEDLYDELYADLEGLSLDDSKKKGKGLAKVKKEADVKRAITLLRRNRGGRKYITVVVGLKTYDIDLKKAGKVLGSKFACGSSVTGDDEITLQGDVAADLEEFLPEKWAEIDEDDISTVEDKKKGGKK</sequence>
<dbReference type="OrthoDB" id="277199at2759"/>
<keyword evidence="4" id="KW-1185">Reference proteome</keyword>
<dbReference type="eggNOG" id="KOG3239">
    <property type="taxonomic scope" value="Eukaryota"/>
</dbReference>
<feature type="domain" description="SUI1" evidence="2">
    <location>
        <begin position="74"/>
        <end position="141"/>
    </location>
</feature>
<dbReference type="GeneID" id="25902434"/>
<evidence type="ECO:0000256" key="1">
    <source>
        <dbReference type="ARBA" id="ARBA00007514"/>
    </source>
</evidence>
<name>A0A0L0GA29_9EUKA</name>
<gene>
    <name evidence="3" type="ORF">SARC_01930</name>
</gene>
<dbReference type="EMBL" id="KQ241678">
    <property type="protein sequence ID" value="KNC85892.1"/>
    <property type="molecule type" value="Genomic_DNA"/>
</dbReference>
<dbReference type="InterPro" id="IPR050318">
    <property type="entry name" value="DENR/SUI1_TIF"/>
</dbReference>
<dbReference type="AlphaFoldDB" id="A0A0L0GA29"/>
<reference evidence="3 4" key="1">
    <citation type="submission" date="2011-02" db="EMBL/GenBank/DDBJ databases">
        <title>The Genome Sequence of Sphaeroforma arctica JP610.</title>
        <authorList>
            <consortium name="The Broad Institute Genome Sequencing Platform"/>
            <person name="Russ C."/>
            <person name="Cuomo C."/>
            <person name="Young S.K."/>
            <person name="Zeng Q."/>
            <person name="Gargeya S."/>
            <person name="Alvarado L."/>
            <person name="Berlin A."/>
            <person name="Chapman S.B."/>
            <person name="Chen Z."/>
            <person name="Freedman E."/>
            <person name="Gellesch M."/>
            <person name="Goldberg J."/>
            <person name="Griggs A."/>
            <person name="Gujja S."/>
            <person name="Heilman E."/>
            <person name="Heiman D."/>
            <person name="Howarth C."/>
            <person name="Mehta T."/>
            <person name="Neiman D."/>
            <person name="Pearson M."/>
            <person name="Roberts A."/>
            <person name="Saif S."/>
            <person name="Shea T."/>
            <person name="Shenoy N."/>
            <person name="Sisk P."/>
            <person name="Stolte C."/>
            <person name="Sykes S."/>
            <person name="White J."/>
            <person name="Yandava C."/>
            <person name="Burger G."/>
            <person name="Gray M.W."/>
            <person name="Holland P.W.H."/>
            <person name="King N."/>
            <person name="Lang F.B.F."/>
            <person name="Roger A.J."/>
            <person name="Ruiz-Trillo I."/>
            <person name="Haas B."/>
            <person name="Nusbaum C."/>
            <person name="Birren B."/>
        </authorList>
    </citation>
    <scope>NUCLEOTIDE SEQUENCE [LARGE SCALE GENOMIC DNA]</scope>
    <source>
        <strain evidence="3 4">JP610</strain>
    </source>
</reference>
<dbReference type="PANTHER" id="PTHR12789">
    <property type="entry name" value="DENSITY-REGULATED PROTEIN HOMOLOG"/>
    <property type="match status" value="1"/>
</dbReference>
<organism evidence="3 4">
    <name type="scientific">Sphaeroforma arctica JP610</name>
    <dbReference type="NCBI Taxonomy" id="667725"/>
    <lineage>
        <taxon>Eukaryota</taxon>
        <taxon>Ichthyosporea</taxon>
        <taxon>Ichthyophonida</taxon>
        <taxon>Sphaeroforma</taxon>
    </lineage>
</organism>
<dbReference type="STRING" id="667725.A0A0L0GA29"/>
<dbReference type="Proteomes" id="UP000054560">
    <property type="component" value="Unassembled WGS sequence"/>
</dbReference>
<dbReference type="GO" id="GO:0001731">
    <property type="term" value="P:formation of translation preinitiation complex"/>
    <property type="evidence" value="ECO:0007669"/>
    <property type="project" value="TreeGrafter"/>
</dbReference>
<dbReference type="PANTHER" id="PTHR12789:SF0">
    <property type="entry name" value="DENSITY-REGULATED PROTEIN"/>
    <property type="match status" value="1"/>
</dbReference>